<evidence type="ECO:0000313" key="1">
    <source>
        <dbReference type="EMBL" id="TPE46659.1"/>
    </source>
</evidence>
<organism evidence="1 2">
    <name type="scientific">Amaricoccus solimangrovi</name>
    <dbReference type="NCBI Taxonomy" id="2589815"/>
    <lineage>
        <taxon>Bacteria</taxon>
        <taxon>Pseudomonadati</taxon>
        <taxon>Pseudomonadota</taxon>
        <taxon>Alphaproteobacteria</taxon>
        <taxon>Rhodobacterales</taxon>
        <taxon>Paracoccaceae</taxon>
        <taxon>Amaricoccus</taxon>
    </lineage>
</organism>
<reference evidence="1 2" key="1">
    <citation type="submission" date="2019-06" db="EMBL/GenBank/DDBJ databases">
        <title>A novel bacterium of genus Amaricoccus, isolated from marine sediment.</title>
        <authorList>
            <person name="Huang H."/>
            <person name="Mo K."/>
            <person name="Hu Y."/>
        </authorList>
    </citation>
    <scope>NUCLEOTIDE SEQUENCE [LARGE SCALE GENOMIC DNA]</scope>
    <source>
        <strain evidence="1 2">HB172011</strain>
    </source>
</reference>
<comment type="caution">
    <text evidence="1">The sequence shown here is derived from an EMBL/GenBank/DDBJ whole genome shotgun (WGS) entry which is preliminary data.</text>
</comment>
<evidence type="ECO:0000313" key="2">
    <source>
        <dbReference type="Proteomes" id="UP000319255"/>
    </source>
</evidence>
<dbReference type="OrthoDB" id="7834539at2"/>
<keyword evidence="2" id="KW-1185">Reference proteome</keyword>
<name>A0A501WAJ8_9RHOB</name>
<dbReference type="AlphaFoldDB" id="A0A501WAJ8"/>
<dbReference type="RefSeq" id="WP_140456188.1">
    <property type="nucleotide sequence ID" value="NZ_VFRP01000042.1"/>
</dbReference>
<dbReference type="Proteomes" id="UP000319255">
    <property type="component" value="Unassembled WGS sequence"/>
</dbReference>
<sequence>MAEAFGTAPTLEALLNPVLDEELAIISLSAIGPSDLAPWSVFVERFAAARASGRAGPALLVTDLPADLAIPAEAMPQNWQTGLRRGDRVIWAEEHLPATRDGLAGDLAVVLAVELCAWRLDLAASLVQASLDDLADPVAWLSRRAEAPILGQETPCPLAILAGQRKSEIQQRVWKAQLTALFPEIESRRLEIVAMHRGRLRLDDHLRGLGVASIEEIELGALRFQLRGNLTRPEAERLDVLVRARNALAHRQPVHPEDALQLLRT</sequence>
<accession>A0A501WAJ8</accession>
<proteinExistence type="predicted"/>
<dbReference type="EMBL" id="VFRP01000042">
    <property type="protein sequence ID" value="TPE46659.1"/>
    <property type="molecule type" value="Genomic_DNA"/>
</dbReference>
<gene>
    <name evidence="1" type="ORF">FJM51_21540</name>
</gene>
<protein>
    <submittedName>
        <fullName evidence="1">Uncharacterized protein</fullName>
    </submittedName>
</protein>